<keyword evidence="1" id="KW-0732">Signal</keyword>
<evidence type="ECO:0000259" key="3">
    <source>
        <dbReference type="PROSITE" id="PS50835"/>
    </source>
</evidence>
<dbReference type="SUPFAM" id="SSF48726">
    <property type="entry name" value="Immunoglobulin"/>
    <property type="match status" value="1"/>
</dbReference>
<proteinExistence type="predicted"/>
<dbReference type="OMA" id="VHKCAQS"/>
<evidence type="ECO:0000256" key="2">
    <source>
        <dbReference type="ARBA" id="ARBA00022859"/>
    </source>
</evidence>
<dbReference type="Pfam" id="PF07686">
    <property type="entry name" value="V-set"/>
    <property type="match status" value="1"/>
</dbReference>
<dbReference type="SMART" id="SM00406">
    <property type="entry name" value="IGv"/>
    <property type="match status" value="1"/>
</dbReference>
<evidence type="ECO:0000256" key="1">
    <source>
        <dbReference type="ARBA" id="ARBA00022729"/>
    </source>
</evidence>
<keyword evidence="5" id="KW-1185">Reference proteome</keyword>
<protein>
    <recommendedName>
        <fullName evidence="3">Ig-like domain-containing protein</fullName>
    </recommendedName>
</protein>
<evidence type="ECO:0000313" key="4">
    <source>
        <dbReference type="Ensembl" id="ENSPMRP00000028736.1"/>
    </source>
</evidence>
<dbReference type="InterPro" id="IPR007110">
    <property type="entry name" value="Ig-like_dom"/>
</dbReference>
<dbReference type="Proteomes" id="UP000472272">
    <property type="component" value="Chromosome 17"/>
</dbReference>
<name>A0A670JWA6_PODMU</name>
<dbReference type="PROSITE" id="PS50835">
    <property type="entry name" value="IG_LIKE"/>
    <property type="match status" value="1"/>
</dbReference>
<dbReference type="Gene3D" id="2.60.40.10">
    <property type="entry name" value="Immunoglobulins"/>
    <property type="match status" value="1"/>
</dbReference>
<dbReference type="GeneTree" id="ENSGT00940000162480"/>
<dbReference type="PANTHER" id="PTHR23268">
    <property type="entry name" value="T-CELL RECEPTOR BETA CHAIN"/>
    <property type="match status" value="1"/>
</dbReference>
<dbReference type="PANTHER" id="PTHR23268:SF14">
    <property type="entry name" value="T CELL RECEPTOR BETA VARIABLE 12-3-RELATED"/>
    <property type="match status" value="1"/>
</dbReference>
<reference evidence="4" key="3">
    <citation type="submission" date="2025-09" db="UniProtKB">
        <authorList>
            <consortium name="Ensembl"/>
        </authorList>
    </citation>
    <scope>IDENTIFICATION</scope>
</reference>
<dbReference type="InterPro" id="IPR013783">
    <property type="entry name" value="Ig-like_fold"/>
</dbReference>
<dbReference type="InterPro" id="IPR013106">
    <property type="entry name" value="Ig_V-set"/>
</dbReference>
<reference evidence="4" key="2">
    <citation type="submission" date="2025-08" db="UniProtKB">
        <authorList>
            <consortium name="Ensembl"/>
        </authorList>
    </citation>
    <scope>IDENTIFICATION</scope>
</reference>
<accession>A0A670JWA6</accession>
<dbReference type="GO" id="GO:0002376">
    <property type="term" value="P:immune system process"/>
    <property type="evidence" value="ECO:0007669"/>
    <property type="project" value="UniProtKB-KW"/>
</dbReference>
<dbReference type="InterPro" id="IPR036179">
    <property type="entry name" value="Ig-like_dom_sf"/>
</dbReference>
<sequence>STWWHPCIIAGCLLPSPPDAGGGEIHQAPSLMVKEGGIAQLECSQTYGHDNMYWYKQQPQGMALQLLYYSIENAVETNEIKSDRLTARRLDNKVFCLNISSVEASDTAVYFCARSIEGC</sequence>
<dbReference type="GO" id="GO:0005886">
    <property type="term" value="C:plasma membrane"/>
    <property type="evidence" value="ECO:0007669"/>
    <property type="project" value="TreeGrafter"/>
</dbReference>
<organism evidence="4 5">
    <name type="scientific">Podarcis muralis</name>
    <name type="common">Wall lizard</name>
    <name type="synonym">Lacerta muralis</name>
    <dbReference type="NCBI Taxonomy" id="64176"/>
    <lineage>
        <taxon>Eukaryota</taxon>
        <taxon>Metazoa</taxon>
        <taxon>Chordata</taxon>
        <taxon>Craniata</taxon>
        <taxon>Vertebrata</taxon>
        <taxon>Euteleostomi</taxon>
        <taxon>Lepidosauria</taxon>
        <taxon>Squamata</taxon>
        <taxon>Bifurcata</taxon>
        <taxon>Unidentata</taxon>
        <taxon>Episquamata</taxon>
        <taxon>Laterata</taxon>
        <taxon>Lacertibaenia</taxon>
        <taxon>Lacertidae</taxon>
        <taxon>Podarcis</taxon>
    </lineage>
</organism>
<feature type="domain" description="Ig-like" evidence="3">
    <location>
        <begin position="18"/>
        <end position="119"/>
    </location>
</feature>
<reference evidence="4 5" key="1">
    <citation type="journal article" date="2019" name="Proc. Natl. Acad. Sci. U.S.A.">
        <title>Regulatory changes in pterin and carotenoid genes underlie balanced color polymorphisms in the wall lizard.</title>
        <authorList>
            <person name="Andrade P."/>
            <person name="Pinho C."/>
            <person name="Perez I de Lanuza G."/>
            <person name="Afonso S."/>
            <person name="Brejcha J."/>
            <person name="Rubin C.J."/>
            <person name="Wallerman O."/>
            <person name="Pereira P."/>
            <person name="Sabatino S.J."/>
            <person name="Bellati A."/>
            <person name="Pellitteri-Rosa D."/>
            <person name="Bosakova Z."/>
            <person name="Bunikis I."/>
            <person name="Carretero M.A."/>
            <person name="Feiner N."/>
            <person name="Marsik P."/>
            <person name="Pauperio F."/>
            <person name="Salvi D."/>
            <person name="Soler L."/>
            <person name="While G.M."/>
            <person name="Uller T."/>
            <person name="Font E."/>
            <person name="Andersson L."/>
            <person name="Carneiro M."/>
        </authorList>
    </citation>
    <scope>NUCLEOTIDE SEQUENCE</scope>
</reference>
<dbReference type="Ensembl" id="ENSPMRT00000030481.1">
    <property type="protein sequence ID" value="ENSPMRP00000028736.1"/>
    <property type="gene ID" value="ENSPMRG00000018565.1"/>
</dbReference>
<dbReference type="AlphaFoldDB" id="A0A670JWA6"/>
<dbReference type="InterPro" id="IPR050413">
    <property type="entry name" value="TCR_beta_variable"/>
</dbReference>
<dbReference type="GO" id="GO:0007166">
    <property type="term" value="P:cell surface receptor signaling pathway"/>
    <property type="evidence" value="ECO:0007669"/>
    <property type="project" value="TreeGrafter"/>
</dbReference>
<keyword evidence="2" id="KW-0391">Immunity</keyword>
<evidence type="ECO:0000313" key="5">
    <source>
        <dbReference type="Proteomes" id="UP000472272"/>
    </source>
</evidence>